<feature type="transmembrane region" description="Helical" evidence="1">
    <location>
        <begin position="306"/>
        <end position="325"/>
    </location>
</feature>
<keyword evidence="1" id="KW-0472">Membrane</keyword>
<organism evidence="2 3">
    <name type="scientific">Sphagnum troendelagicum</name>
    <dbReference type="NCBI Taxonomy" id="128251"/>
    <lineage>
        <taxon>Eukaryota</taxon>
        <taxon>Viridiplantae</taxon>
        <taxon>Streptophyta</taxon>
        <taxon>Embryophyta</taxon>
        <taxon>Bryophyta</taxon>
        <taxon>Sphagnophytina</taxon>
        <taxon>Sphagnopsida</taxon>
        <taxon>Sphagnales</taxon>
        <taxon>Sphagnaceae</taxon>
        <taxon>Sphagnum</taxon>
    </lineage>
</organism>
<keyword evidence="3" id="KW-1185">Reference proteome</keyword>
<feature type="transmembrane region" description="Helical" evidence="1">
    <location>
        <begin position="275"/>
        <end position="294"/>
    </location>
</feature>
<dbReference type="EMBL" id="OZ019901">
    <property type="protein sequence ID" value="CAK9237216.1"/>
    <property type="molecule type" value="Genomic_DNA"/>
</dbReference>
<feature type="transmembrane region" description="Helical" evidence="1">
    <location>
        <begin position="337"/>
        <end position="361"/>
    </location>
</feature>
<feature type="transmembrane region" description="Helical" evidence="1">
    <location>
        <begin position="218"/>
        <end position="236"/>
    </location>
</feature>
<keyword evidence="1" id="KW-0812">Transmembrane</keyword>
<name>A0ABP0V6P0_9BRYO</name>
<feature type="transmembrane region" description="Helical" evidence="1">
    <location>
        <begin position="186"/>
        <end position="206"/>
    </location>
</feature>
<gene>
    <name evidence="2" type="ORF">CSSPTR1EN2_LOCUS23592</name>
</gene>
<keyword evidence="1" id="KW-1133">Transmembrane helix</keyword>
<protein>
    <submittedName>
        <fullName evidence="2">Uncharacterized protein</fullName>
    </submittedName>
</protein>
<evidence type="ECO:0000313" key="2">
    <source>
        <dbReference type="EMBL" id="CAK9237216.1"/>
    </source>
</evidence>
<reference evidence="2" key="1">
    <citation type="submission" date="2024-02" db="EMBL/GenBank/DDBJ databases">
        <authorList>
            <consortium name="ELIXIR-Norway"/>
            <consortium name="Elixir Norway"/>
        </authorList>
    </citation>
    <scope>NUCLEOTIDE SEQUENCE</scope>
</reference>
<sequence length="381" mass="42152">MMSNLLGKMDVVEMTRRWFKSGATSNVQFRIVLLIQGVIMAATMVSTVVAAHEEPEPSPPASSPSSLCSRELAATLRGGAFAFFSLLADAWAASAVVESTTGEPSVIVRIVWVVAVLPLAGLWGALMTMFVSFRFRQILIASMNPEYLRSESRNFPKIIRGKEALLRSNVLPTYEQLLFLRGKGSIATAIIAIQAIGYTTAISYRAVKGLSVSPVEGIGFGFSMLVIVHSLVRFYGGLSQHVLVIYLDREQEQEISYQCYCTRWSFDDKESCTKMAFMCLVVIVSAIVAFTIQVEWPVLKKDWLDAIGPILFVFALSLQIFSIYLEYWDRSEVGAMLGFACSGIMSLGAIVVVVVATVMHWRHDNFYIRTPSVVHNLPFLG</sequence>
<evidence type="ECO:0000256" key="1">
    <source>
        <dbReference type="SAM" id="Phobius"/>
    </source>
</evidence>
<accession>A0ABP0V6P0</accession>
<proteinExistence type="predicted"/>
<evidence type="ECO:0000313" key="3">
    <source>
        <dbReference type="Proteomes" id="UP001497512"/>
    </source>
</evidence>
<dbReference type="Proteomes" id="UP001497512">
    <property type="component" value="Chromosome 9"/>
</dbReference>
<feature type="transmembrane region" description="Helical" evidence="1">
    <location>
        <begin position="110"/>
        <end position="133"/>
    </location>
</feature>